<evidence type="ECO:0000256" key="11">
    <source>
        <dbReference type="ARBA" id="ARBA00023049"/>
    </source>
</evidence>
<dbReference type="PANTHER" id="PTHR35864:SF1">
    <property type="entry name" value="ZINC METALLOPROTEASE YWHC-RELATED"/>
    <property type="match status" value="1"/>
</dbReference>
<sequence length="227" mass="24365">MSSSYLMNLLASAIAVIVGIVIHESAHAAAAWALGDKTARSRGRVSLNPLNHIDPFGTILLPLLMLAAGGPVFAFAKPVPVYLNNLKHPKRDEVLVSAAGPASNIALACLAAALMSLTYGNLYTSMSFALASQIMNFGATFVVVNLSLAFFNLIPIPPLDGSSIIVPFLKGKALNNYYRLQQYAMPILILVLYLLPMWTGIDVIGRYFDVTVYPLAEQLLNFAIAGI</sequence>
<keyword evidence="12 13" id="KW-0472">Membrane</keyword>
<keyword evidence="6 13" id="KW-0812">Transmembrane</keyword>
<dbReference type="GO" id="GO:0005886">
    <property type="term" value="C:plasma membrane"/>
    <property type="evidence" value="ECO:0007669"/>
    <property type="project" value="UniProtKB-SubCell"/>
</dbReference>
<feature type="transmembrane region" description="Helical" evidence="13">
    <location>
        <begin position="95"/>
        <end position="117"/>
    </location>
</feature>
<evidence type="ECO:0000256" key="1">
    <source>
        <dbReference type="ARBA" id="ARBA00001947"/>
    </source>
</evidence>
<feature type="transmembrane region" description="Helical" evidence="13">
    <location>
        <begin position="137"/>
        <end position="159"/>
    </location>
</feature>
<evidence type="ECO:0000256" key="5">
    <source>
        <dbReference type="ARBA" id="ARBA00022670"/>
    </source>
</evidence>
<dbReference type="EMBL" id="CYYP01000018">
    <property type="protein sequence ID" value="CUO51652.1"/>
    <property type="molecule type" value="Genomic_DNA"/>
</dbReference>
<evidence type="ECO:0000256" key="7">
    <source>
        <dbReference type="ARBA" id="ARBA00022723"/>
    </source>
</evidence>
<reference evidence="15 16" key="1">
    <citation type="submission" date="2015-09" db="EMBL/GenBank/DDBJ databases">
        <authorList>
            <consortium name="Pathogen Informatics"/>
        </authorList>
    </citation>
    <scope>NUCLEOTIDE SEQUENCE [LARGE SCALE GENOMIC DNA]</scope>
    <source>
        <strain evidence="15 16">2789STDY5608823</strain>
    </source>
</reference>
<dbReference type="GO" id="GO:0046872">
    <property type="term" value="F:metal ion binding"/>
    <property type="evidence" value="ECO:0007669"/>
    <property type="project" value="UniProtKB-KW"/>
</dbReference>
<evidence type="ECO:0000256" key="12">
    <source>
        <dbReference type="ARBA" id="ARBA00023136"/>
    </source>
</evidence>
<keyword evidence="5 15" id="KW-0645">Protease</keyword>
<feature type="transmembrane region" description="Helical" evidence="13">
    <location>
        <begin position="180"/>
        <end position="201"/>
    </location>
</feature>
<feature type="domain" description="Peptidase M50" evidence="14">
    <location>
        <begin position="130"/>
        <end position="191"/>
    </location>
</feature>
<comment type="similarity">
    <text evidence="3">Belongs to the peptidase M50B family.</text>
</comment>
<evidence type="ECO:0000256" key="2">
    <source>
        <dbReference type="ARBA" id="ARBA00004651"/>
    </source>
</evidence>
<evidence type="ECO:0000256" key="13">
    <source>
        <dbReference type="SAM" id="Phobius"/>
    </source>
</evidence>
<dbReference type="GO" id="GO:0006508">
    <property type="term" value="P:proteolysis"/>
    <property type="evidence" value="ECO:0007669"/>
    <property type="project" value="UniProtKB-KW"/>
</dbReference>
<dbReference type="InterPro" id="IPR008915">
    <property type="entry name" value="Peptidase_M50"/>
</dbReference>
<evidence type="ECO:0000256" key="4">
    <source>
        <dbReference type="ARBA" id="ARBA00022475"/>
    </source>
</evidence>
<keyword evidence="11" id="KW-0482">Metalloprotease</keyword>
<keyword evidence="9" id="KW-0862">Zinc</keyword>
<evidence type="ECO:0000256" key="6">
    <source>
        <dbReference type="ARBA" id="ARBA00022692"/>
    </source>
</evidence>
<dbReference type="Proteomes" id="UP000095468">
    <property type="component" value="Unassembled WGS sequence"/>
</dbReference>
<dbReference type="PANTHER" id="PTHR35864">
    <property type="entry name" value="ZINC METALLOPROTEASE MJ0611-RELATED"/>
    <property type="match status" value="1"/>
</dbReference>
<dbReference type="CDD" id="cd06158">
    <property type="entry name" value="S2P-M50_like_1"/>
    <property type="match status" value="1"/>
</dbReference>
<evidence type="ECO:0000256" key="9">
    <source>
        <dbReference type="ARBA" id="ARBA00022833"/>
    </source>
</evidence>
<comment type="subcellular location">
    <subcellularLocation>
        <location evidence="2">Cell membrane</location>
        <topology evidence="2">Multi-pass membrane protein</topology>
    </subcellularLocation>
</comment>
<dbReference type="Pfam" id="PF02163">
    <property type="entry name" value="Peptidase_M50"/>
    <property type="match status" value="1"/>
</dbReference>
<evidence type="ECO:0000256" key="10">
    <source>
        <dbReference type="ARBA" id="ARBA00022989"/>
    </source>
</evidence>
<comment type="cofactor">
    <cofactor evidence="1">
        <name>Zn(2+)</name>
        <dbReference type="ChEBI" id="CHEBI:29105"/>
    </cofactor>
</comment>
<protein>
    <submittedName>
        <fullName evidence="15">Zn-dependent proteases</fullName>
    </submittedName>
</protein>
<organism evidence="15 16">
    <name type="scientific">Collinsella aerofaciens</name>
    <dbReference type="NCBI Taxonomy" id="74426"/>
    <lineage>
        <taxon>Bacteria</taxon>
        <taxon>Bacillati</taxon>
        <taxon>Actinomycetota</taxon>
        <taxon>Coriobacteriia</taxon>
        <taxon>Coriobacteriales</taxon>
        <taxon>Coriobacteriaceae</taxon>
        <taxon>Collinsella</taxon>
    </lineage>
</organism>
<evidence type="ECO:0000256" key="8">
    <source>
        <dbReference type="ARBA" id="ARBA00022801"/>
    </source>
</evidence>
<evidence type="ECO:0000313" key="15">
    <source>
        <dbReference type="EMBL" id="CUO51652.1"/>
    </source>
</evidence>
<dbReference type="InterPro" id="IPR052348">
    <property type="entry name" value="Metallopeptidase_M50B"/>
</dbReference>
<keyword evidence="4" id="KW-1003">Cell membrane</keyword>
<evidence type="ECO:0000259" key="14">
    <source>
        <dbReference type="Pfam" id="PF02163"/>
    </source>
</evidence>
<dbReference type="GO" id="GO:0008237">
    <property type="term" value="F:metallopeptidase activity"/>
    <property type="evidence" value="ECO:0007669"/>
    <property type="project" value="UniProtKB-KW"/>
</dbReference>
<accession>A0A174FN37</accession>
<dbReference type="AlphaFoldDB" id="A0A174FN37"/>
<name>A0A174FN37_9ACTN</name>
<dbReference type="RefSeq" id="WP_055287413.1">
    <property type="nucleotide sequence ID" value="NZ_CYYP01000018.1"/>
</dbReference>
<proteinExistence type="inferred from homology"/>
<feature type="transmembrane region" description="Helical" evidence="13">
    <location>
        <begin position="59"/>
        <end position="83"/>
    </location>
</feature>
<evidence type="ECO:0000256" key="3">
    <source>
        <dbReference type="ARBA" id="ARBA00007931"/>
    </source>
</evidence>
<gene>
    <name evidence="15" type="ORF">ERS852381_01746</name>
</gene>
<keyword evidence="8" id="KW-0378">Hydrolase</keyword>
<evidence type="ECO:0000313" key="16">
    <source>
        <dbReference type="Proteomes" id="UP000095468"/>
    </source>
</evidence>
<keyword evidence="10 13" id="KW-1133">Transmembrane helix</keyword>
<dbReference type="InterPro" id="IPR044537">
    <property type="entry name" value="Rip2-like"/>
</dbReference>
<keyword evidence="7" id="KW-0479">Metal-binding</keyword>